<evidence type="ECO:0000256" key="1">
    <source>
        <dbReference type="SAM" id="Phobius"/>
    </source>
</evidence>
<evidence type="ECO:0000259" key="3">
    <source>
        <dbReference type="Pfam" id="PF12853"/>
    </source>
</evidence>
<protein>
    <recommendedName>
        <fullName evidence="6">NADH-ubiquinone oxidoreductase 21 kDa subunit</fullName>
    </recommendedName>
</protein>
<evidence type="ECO:0008006" key="6">
    <source>
        <dbReference type="Google" id="ProtNLM"/>
    </source>
</evidence>
<dbReference type="Proteomes" id="UP001217754">
    <property type="component" value="Chromosome 8"/>
</dbReference>
<keyword evidence="1" id="KW-0472">Membrane</keyword>
<evidence type="ECO:0000313" key="4">
    <source>
        <dbReference type="EMBL" id="WFD40876.1"/>
    </source>
</evidence>
<dbReference type="Pfam" id="PF10785">
    <property type="entry name" value="NADH-u_ox-rdase"/>
    <property type="match status" value="1"/>
</dbReference>
<dbReference type="RefSeq" id="XP_060123773.1">
    <property type="nucleotide sequence ID" value="XM_060267790.1"/>
</dbReference>
<keyword evidence="1" id="KW-1133">Transmembrane helix</keyword>
<keyword evidence="5" id="KW-1185">Reference proteome</keyword>
<dbReference type="AlphaFoldDB" id="A0AAF0JHJ1"/>
<name>A0AAF0JHJ1_9BASI</name>
<dbReference type="InterPro" id="IPR019721">
    <property type="entry name" value="NADH-UbQ_OxRdtase_su21_N"/>
</dbReference>
<reference evidence="4" key="1">
    <citation type="submission" date="2023-03" db="EMBL/GenBank/DDBJ databases">
        <title>Mating type loci evolution in Malassezia.</title>
        <authorList>
            <person name="Coelho M.A."/>
        </authorList>
    </citation>
    <scope>NUCLEOTIDE SEQUENCE</scope>
    <source>
        <strain evidence="4">CBS 9431</strain>
    </source>
</reference>
<evidence type="ECO:0000313" key="5">
    <source>
        <dbReference type="Proteomes" id="UP001217754"/>
    </source>
</evidence>
<feature type="domain" description="NADH-ubiquinone oxidoreductase 21kDa subunit N-terminal" evidence="2">
    <location>
        <begin position="8"/>
        <end position="92"/>
    </location>
</feature>
<proteinExistence type="predicted"/>
<feature type="domain" description="NADH-ubiquinone oxidoreductase 21kDa subunit C-terminal fungi" evidence="3">
    <location>
        <begin position="101"/>
        <end position="151"/>
    </location>
</feature>
<sequence>MPIKEFDTPYPLIDTDPHFRRVINYFRPSDYTAWAGTAAAFPSALFLLERSDPSRARYGLGTALRLSAFLGLAGGFLLAYQRSTFRFWGWTENDREHERAKEEVASGKVAGIGASSLSPEMQGAAFRNSLFSQLNFAIMPWFNLVNHDHHAPSSGSEKSE</sequence>
<dbReference type="GeneID" id="85227518"/>
<dbReference type="InterPro" id="IPR053229">
    <property type="entry name" value="NADH-Q_oxidrdct_subunit"/>
</dbReference>
<feature type="transmembrane region" description="Helical" evidence="1">
    <location>
        <begin position="60"/>
        <end position="80"/>
    </location>
</feature>
<feature type="transmembrane region" description="Helical" evidence="1">
    <location>
        <begin position="31"/>
        <end position="48"/>
    </location>
</feature>
<dbReference type="PANTHER" id="PTHR34062">
    <property type="entry name" value="OXIDOREDUCTASE 21 KDA SUBUNIT, PUTATIVE (AFU_ORTHOLOGUE AFUA_4G04750)-RELATED"/>
    <property type="match status" value="1"/>
</dbReference>
<dbReference type="PANTHER" id="PTHR34062:SF1">
    <property type="entry name" value="NADH-UBIQUINONE OXIDOREDUCTASE 21KDA SUBUNIT N-TERMINAL DOMAIN-CONTAINING PROTEIN"/>
    <property type="match status" value="1"/>
</dbReference>
<organism evidence="4 5">
    <name type="scientific">Malassezia japonica</name>
    <dbReference type="NCBI Taxonomy" id="223818"/>
    <lineage>
        <taxon>Eukaryota</taxon>
        <taxon>Fungi</taxon>
        <taxon>Dikarya</taxon>
        <taxon>Basidiomycota</taxon>
        <taxon>Ustilaginomycotina</taxon>
        <taxon>Malasseziomycetes</taxon>
        <taxon>Malasseziales</taxon>
        <taxon>Malasseziaceae</taxon>
        <taxon>Malassezia</taxon>
    </lineage>
</organism>
<dbReference type="InterPro" id="IPR024549">
    <property type="entry name" value="NADH-UbQ_OxRdtase_su21_C_fun"/>
</dbReference>
<keyword evidence="1" id="KW-0812">Transmembrane</keyword>
<accession>A0AAF0JHJ1</accession>
<gene>
    <name evidence="4" type="ORF">MJAP1_003867</name>
</gene>
<evidence type="ECO:0000259" key="2">
    <source>
        <dbReference type="Pfam" id="PF10785"/>
    </source>
</evidence>
<dbReference type="EMBL" id="CP119965">
    <property type="protein sequence ID" value="WFD40876.1"/>
    <property type="molecule type" value="Genomic_DNA"/>
</dbReference>
<dbReference type="Pfam" id="PF12853">
    <property type="entry name" value="NADH_u_ox_C"/>
    <property type="match status" value="1"/>
</dbReference>